<dbReference type="EMBL" id="JABFTV010000004">
    <property type="protein sequence ID" value="MCE8024535.1"/>
    <property type="molecule type" value="Genomic_DNA"/>
</dbReference>
<keyword evidence="2" id="KW-1185">Reference proteome</keyword>
<reference evidence="1 2" key="1">
    <citation type="journal article" date="2021" name="Front. Microbiol.">
        <title>Aerobic Denitrification and Heterotrophic Sulfur Oxidation in the Genus Halomonas Revealed by Six Novel Species Characterizations and Genome-Based Analysis.</title>
        <authorList>
            <person name="Wang L."/>
            <person name="Shao Z."/>
        </authorList>
    </citation>
    <scope>NUCLEOTIDE SEQUENCE [LARGE SCALE GENOMIC DNA]</scope>
    <source>
        <strain evidence="1 2">MCCC 1A11058</strain>
    </source>
</reference>
<comment type="caution">
    <text evidence="1">The sequence shown here is derived from an EMBL/GenBank/DDBJ whole genome shotgun (WGS) entry which is preliminary data.</text>
</comment>
<evidence type="ECO:0000313" key="2">
    <source>
        <dbReference type="Proteomes" id="UP001320272"/>
    </source>
</evidence>
<dbReference type="Proteomes" id="UP001320272">
    <property type="component" value="Unassembled WGS sequence"/>
</dbReference>
<organism evidence="1 2">
    <name type="scientific">Billgrantia aerodenitrificans</name>
    <dbReference type="NCBI Taxonomy" id="2733483"/>
    <lineage>
        <taxon>Bacteria</taxon>
        <taxon>Pseudomonadati</taxon>
        <taxon>Pseudomonadota</taxon>
        <taxon>Gammaproteobacteria</taxon>
        <taxon>Oceanospirillales</taxon>
        <taxon>Halomonadaceae</taxon>
        <taxon>Billgrantia</taxon>
    </lineage>
</organism>
<sequence length="84" mass="8725">MTPSLGALFPSLEKDLLFGLSPAPLRRLSPSGAKNHKGALIYVASEERLVAAGAQQPELTGCSMRIVSTAGGQAIERSSKSGFP</sequence>
<gene>
    <name evidence="1" type="ORF">HOP59_10360</name>
</gene>
<dbReference type="RefSeq" id="WP_234253918.1">
    <property type="nucleotide sequence ID" value="NZ_JABFTV010000004.1"/>
</dbReference>
<accession>A0ABS9ASP4</accession>
<name>A0ABS9ASP4_9GAMM</name>
<proteinExistence type="predicted"/>
<protein>
    <submittedName>
        <fullName evidence="1">Uncharacterized protein</fullName>
    </submittedName>
</protein>
<evidence type="ECO:0000313" key="1">
    <source>
        <dbReference type="EMBL" id="MCE8024535.1"/>
    </source>
</evidence>